<reference evidence="2" key="1">
    <citation type="submission" date="2020-02" db="EMBL/GenBank/DDBJ databases">
        <authorList>
            <person name="Meier V. D."/>
        </authorList>
    </citation>
    <scope>NUCLEOTIDE SEQUENCE</scope>
    <source>
        <strain evidence="2">AVDCRST_MAG41</strain>
    </source>
</reference>
<feature type="compositionally biased region" description="Low complexity" evidence="1">
    <location>
        <begin position="31"/>
        <end position="40"/>
    </location>
</feature>
<evidence type="ECO:0000313" key="2">
    <source>
        <dbReference type="EMBL" id="CAA9284972.1"/>
    </source>
</evidence>
<proteinExistence type="predicted"/>
<feature type="compositionally biased region" description="Low complexity" evidence="1">
    <location>
        <begin position="48"/>
        <end position="65"/>
    </location>
</feature>
<gene>
    <name evidence="2" type="ORF">AVDCRST_MAG41-3904</name>
</gene>
<evidence type="ECO:0000256" key="1">
    <source>
        <dbReference type="SAM" id="MobiDB-lite"/>
    </source>
</evidence>
<dbReference type="EMBL" id="CADCTP010000363">
    <property type="protein sequence ID" value="CAA9284972.1"/>
    <property type="molecule type" value="Genomic_DNA"/>
</dbReference>
<accession>A0A6J4JQL6</accession>
<organism evidence="2">
    <name type="scientific">uncultured Mycobacteriales bacterium</name>
    <dbReference type="NCBI Taxonomy" id="581187"/>
    <lineage>
        <taxon>Bacteria</taxon>
        <taxon>Bacillati</taxon>
        <taxon>Actinomycetota</taxon>
        <taxon>Actinomycetes</taxon>
        <taxon>Mycobacteriales</taxon>
        <taxon>environmental samples</taxon>
    </lineage>
</organism>
<sequence>MEIRKRLAAAAAAAVVVGGIAVVQSGVTGTPWPSSSPVRGGSSGDGLPAPGEAGGPPSAGSMAEPTSPSAVTGRP</sequence>
<feature type="compositionally biased region" description="Polar residues" evidence="1">
    <location>
        <begin position="66"/>
        <end position="75"/>
    </location>
</feature>
<dbReference type="AlphaFoldDB" id="A0A6J4JQL6"/>
<name>A0A6J4JQL6_9ACTN</name>
<feature type="non-terminal residue" evidence="2">
    <location>
        <position position="75"/>
    </location>
</feature>
<protein>
    <submittedName>
        <fullName evidence="2">Uncharacterized protein</fullName>
    </submittedName>
</protein>
<feature type="region of interest" description="Disordered" evidence="1">
    <location>
        <begin position="25"/>
        <end position="75"/>
    </location>
</feature>